<sequence length="305" mass="35124">MSEGIIHIKSISELHQIIHYAPAKHPLITILDPSQVEITKEMVGQKFMYDMYYIGLKDRRCGMRYGRKHYDFADGVLVFTAPQQVMAATVEMGKVAGESGWMLVFHPDLIRKYPLGQNITKYNFFHYDNHEALHLSDQERKTLTDCVTKIQEEIDGRIDAHSEQVLVNNLDLMLSYCSRYYDRQFNTRAAENSDVVSSVEHILNDYFEQEKIAELGQPTIQYCAEQVNLSPNYLSDLLKKETGRTAKDHINDFIIEKAKTMLLNSRDSISGIAYTLGFNYPHYFSRLFKSKTGMTPAHYRDGGLI</sequence>
<accession>A0AAN4W2P9</accession>
<keyword evidence="3" id="KW-0804">Transcription</keyword>
<reference evidence="5 6" key="1">
    <citation type="submission" date="2021-12" db="EMBL/GenBank/DDBJ databases">
        <title>Genome sequencing of bacteria with rrn-lacking chromosome and rrn-plasmid.</title>
        <authorList>
            <person name="Anda M."/>
            <person name="Iwasaki W."/>
        </authorList>
    </citation>
    <scope>NUCLEOTIDE SEQUENCE [LARGE SCALE GENOMIC DNA]</scope>
    <source>
        <strain evidence="5 6">NBRC 15940</strain>
    </source>
</reference>
<comment type="caution">
    <text evidence="5">The sequence shown here is derived from an EMBL/GenBank/DDBJ whole genome shotgun (WGS) entry which is preliminary data.</text>
</comment>
<dbReference type="RefSeq" id="WP_338239098.1">
    <property type="nucleotide sequence ID" value="NZ_BQKE01000003.1"/>
</dbReference>
<dbReference type="PANTHER" id="PTHR43280">
    <property type="entry name" value="ARAC-FAMILY TRANSCRIPTIONAL REGULATOR"/>
    <property type="match status" value="1"/>
</dbReference>
<protein>
    <submittedName>
        <fullName evidence="5">AraC family transcriptional regulator</fullName>
    </submittedName>
</protein>
<evidence type="ECO:0000259" key="4">
    <source>
        <dbReference type="PROSITE" id="PS01124"/>
    </source>
</evidence>
<organism evidence="5 6">
    <name type="scientific">Persicobacter diffluens</name>
    <dbReference type="NCBI Taxonomy" id="981"/>
    <lineage>
        <taxon>Bacteria</taxon>
        <taxon>Pseudomonadati</taxon>
        <taxon>Bacteroidota</taxon>
        <taxon>Cytophagia</taxon>
        <taxon>Cytophagales</taxon>
        <taxon>Persicobacteraceae</taxon>
        <taxon>Persicobacter</taxon>
    </lineage>
</organism>
<proteinExistence type="predicted"/>
<dbReference type="GO" id="GO:0003700">
    <property type="term" value="F:DNA-binding transcription factor activity"/>
    <property type="evidence" value="ECO:0007669"/>
    <property type="project" value="InterPro"/>
</dbReference>
<dbReference type="SMART" id="SM00342">
    <property type="entry name" value="HTH_ARAC"/>
    <property type="match status" value="1"/>
</dbReference>
<gene>
    <name evidence="5" type="ORF">PEDI_45640</name>
</gene>
<dbReference type="InterPro" id="IPR009057">
    <property type="entry name" value="Homeodomain-like_sf"/>
</dbReference>
<dbReference type="Pfam" id="PF12833">
    <property type="entry name" value="HTH_18"/>
    <property type="match status" value="1"/>
</dbReference>
<evidence type="ECO:0000256" key="3">
    <source>
        <dbReference type="ARBA" id="ARBA00023163"/>
    </source>
</evidence>
<name>A0AAN4W2P9_9BACT</name>
<evidence type="ECO:0000313" key="5">
    <source>
        <dbReference type="EMBL" id="GJM64012.1"/>
    </source>
</evidence>
<keyword evidence="2" id="KW-0238">DNA-binding</keyword>
<dbReference type="PANTHER" id="PTHR43280:SF32">
    <property type="entry name" value="TRANSCRIPTIONAL REGULATORY PROTEIN"/>
    <property type="match status" value="1"/>
</dbReference>
<dbReference type="PROSITE" id="PS01124">
    <property type="entry name" value="HTH_ARAC_FAMILY_2"/>
    <property type="match status" value="1"/>
</dbReference>
<dbReference type="InterPro" id="IPR020449">
    <property type="entry name" value="Tscrpt_reg_AraC-type_HTH"/>
</dbReference>
<evidence type="ECO:0000256" key="1">
    <source>
        <dbReference type="ARBA" id="ARBA00023015"/>
    </source>
</evidence>
<feature type="domain" description="HTH araC/xylS-type" evidence="4">
    <location>
        <begin position="197"/>
        <end position="302"/>
    </location>
</feature>
<keyword evidence="1" id="KW-0805">Transcription regulation</keyword>
<evidence type="ECO:0000313" key="6">
    <source>
        <dbReference type="Proteomes" id="UP001310022"/>
    </source>
</evidence>
<dbReference type="Gene3D" id="1.10.10.60">
    <property type="entry name" value="Homeodomain-like"/>
    <property type="match status" value="2"/>
</dbReference>
<dbReference type="Proteomes" id="UP001310022">
    <property type="component" value="Unassembled WGS sequence"/>
</dbReference>
<dbReference type="PRINTS" id="PR00032">
    <property type="entry name" value="HTHARAC"/>
</dbReference>
<evidence type="ECO:0000256" key="2">
    <source>
        <dbReference type="ARBA" id="ARBA00023125"/>
    </source>
</evidence>
<dbReference type="EMBL" id="BQKE01000003">
    <property type="protein sequence ID" value="GJM64012.1"/>
    <property type="molecule type" value="Genomic_DNA"/>
</dbReference>
<dbReference type="GO" id="GO:0043565">
    <property type="term" value="F:sequence-specific DNA binding"/>
    <property type="evidence" value="ECO:0007669"/>
    <property type="project" value="InterPro"/>
</dbReference>
<dbReference type="InterPro" id="IPR018060">
    <property type="entry name" value="HTH_AraC"/>
</dbReference>
<dbReference type="SUPFAM" id="SSF46689">
    <property type="entry name" value="Homeodomain-like"/>
    <property type="match status" value="1"/>
</dbReference>
<dbReference type="AlphaFoldDB" id="A0AAN4W2P9"/>
<keyword evidence="6" id="KW-1185">Reference proteome</keyword>